<dbReference type="AlphaFoldDB" id="A0A3D9VDE8"/>
<organism evidence="1 2">
    <name type="scientific">Thermasporomyces composti</name>
    <dbReference type="NCBI Taxonomy" id="696763"/>
    <lineage>
        <taxon>Bacteria</taxon>
        <taxon>Bacillati</taxon>
        <taxon>Actinomycetota</taxon>
        <taxon>Actinomycetes</taxon>
        <taxon>Propionibacteriales</taxon>
        <taxon>Nocardioidaceae</taxon>
        <taxon>Thermasporomyces</taxon>
    </lineage>
</organism>
<evidence type="ECO:0000313" key="2">
    <source>
        <dbReference type="Proteomes" id="UP000256485"/>
    </source>
</evidence>
<evidence type="ECO:0000313" key="1">
    <source>
        <dbReference type="EMBL" id="REF35321.1"/>
    </source>
</evidence>
<accession>A0A3D9VDE8</accession>
<protein>
    <submittedName>
        <fullName evidence="1">Uncharacterized protein</fullName>
    </submittedName>
</protein>
<name>A0A3D9VDE8_THECX</name>
<keyword evidence="2" id="KW-1185">Reference proteome</keyword>
<gene>
    <name evidence="1" type="ORF">DFJ64_0697</name>
</gene>
<dbReference type="EMBL" id="QTUC01000001">
    <property type="protein sequence ID" value="REF35321.1"/>
    <property type="molecule type" value="Genomic_DNA"/>
</dbReference>
<reference evidence="1 2" key="1">
    <citation type="submission" date="2018-08" db="EMBL/GenBank/DDBJ databases">
        <title>Sequencing the genomes of 1000 actinobacteria strains.</title>
        <authorList>
            <person name="Klenk H.-P."/>
        </authorList>
    </citation>
    <scope>NUCLEOTIDE SEQUENCE [LARGE SCALE GENOMIC DNA]</scope>
    <source>
        <strain evidence="1 2">DSM 22891</strain>
    </source>
</reference>
<dbReference type="Proteomes" id="UP000256485">
    <property type="component" value="Unassembled WGS sequence"/>
</dbReference>
<proteinExistence type="predicted"/>
<comment type="caution">
    <text evidence="1">The sequence shown here is derived from an EMBL/GenBank/DDBJ whole genome shotgun (WGS) entry which is preliminary data.</text>
</comment>
<sequence length="317" mass="34706">MGEAPTITLGGDPASIRAVADWFRSTLAPLVEEASRAVGYILCNRLDSWDDLAGRAFAERLGAGLVKINQLSDAIRVRARLLDRMADALEMAQNRVEWATDTARREGLRIEDGCIWPPKLEIYPPGHSEDYSLEAANLVYRHRKQVYEEITEQVDSAHDLIREMLVGDDTYNWNAPLFLAGDIVSEEASALVDEIKRKKPRLYSSLTGRILLGRGASAALTITSVGYSLYEGEPPEKVVLITGVAIATAAVIMGVGTYLGAPFWLTPIPAAILGNTTSQYVGKWYDKQNRTALEKLLAVTPSLDPGPRRVPPVGEDS</sequence>